<dbReference type="Proteomes" id="UP000619788">
    <property type="component" value="Unassembled WGS sequence"/>
</dbReference>
<organism evidence="3 4">
    <name type="scientific">Planobispora siamensis</name>
    <dbReference type="NCBI Taxonomy" id="936338"/>
    <lineage>
        <taxon>Bacteria</taxon>
        <taxon>Bacillati</taxon>
        <taxon>Actinomycetota</taxon>
        <taxon>Actinomycetes</taxon>
        <taxon>Streptosporangiales</taxon>
        <taxon>Streptosporangiaceae</taxon>
        <taxon>Planobispora</taxon>
    </lineage>
</organism>
<feature type="signal peptide" evidence="2">
    <location>
        <begin position="1"/>
        <end position="21"/>
    </location>
</feature>
<protein>
    <recommendedName>
        <fullName evidence="5">Lipoprotein</fullName>
    </recommendedName>
</protein>
<gene>
    <name evidence="3" type="ORF">Psi01_33620</name>
</gene>
<feature type="compositionally biased region" description="Low complexity" evidence="1">
    <location>
        <begin position="188"/>
        <end position="201"/>
    </location>
</feature>
<feature type="compositionally biased region" description="Gly residues" evidence="1">
    <location>
        <begin position="244"/>
        <end position="255"/>
    </location>
</feature>
<comment type="caution">
    <text evidence="3">The sequence shown here is derived from an EMBL/GenBank/DDBJ whole genome shotgun (WGS) entry which is preliminary data.</text>
</comment>
<accession>A0A8J3WLP1</accession>
<feature type="chain" id="PRO_5039600714" description="Lipoprotein" evidence="2">
    <location>
        <begin position="22"/>
        <end position="255"/>
    </location>
</feature>
<proteinExistence type="predicted"/>
<keyword evidence="4" id="KW-1185">Reference proteome</keyword>
<name>A0A8J3WLP1_9ACTN</name>
<reference evidence="3 4" key="1">
    <citation type="submission" date="2021-01" db="EMBL/GenBank/DDBJ databases">
        <title>Whole genome shotgun sequence of Planobispora siamensis NBRC 107568.</title>
        <authorList>
            <person name="Komaki H."/>
            <person name="Tamura T."/>
        </authorList>
    </citation>
    <scope>NUCLEOTIDE SEQUENCE [LARGE SCALE GENOMIC DNA]</scope>
    <source>
        <strain evidence="3 4">NBRC 107568</strain>
    </source>
</reference>
<keyword evidence="2" id="KW-0732">Signal</keyword>
<sequence>MKGSGVCAAVAALTMATACGAGDDGAGLGPEVVVTPDDGLVPVRGGEDIPAAALAAVEECDRRLRAGEYAELAASADRSTGQGPQAAAVRRVCGGTARINGGQVEEGLADLREAEAMSADLPEAVRGQLLALLYRAQVVGYAATGQEAEVSAALGDLVRLEPERAEQYAGECEAAKRPGSQVRCELSGTPEPAGTPGTPDPSATSGTPDPAESPTGSTEPEPSPDGSATGPTEPGPSPASPDGAGTGPGSGEGGD</sequence>
<evidence type="ECO:0000256" key="2">
    <source>
        <dbReference type="SAM" id="SignalP"/>
    </source>
</evidence>
<evidence type="ECO:0008006" key="5">
    <source>
        <dbReference type="Google" id="ProtNLM"/>
    </source>
</evidence>
<dbReference type="AlphaFoldDB" id="A0A8J3WLP1"/>
<evidence type="ECO:0000256" key="1">
    <source>
        <dbReference type="SAM" id="MobiDB-lite"/>
    </source>
</evidence>
<dbReference type="RefSeq" id="WP_204064939.1">
    <property type="nucleotide sequence ID" value="NZ_BOOJ01000029.1"/>
</dbReference>
<feature type="region of interest" description="Disordered" evidence="1">
    <location>
        <begin position="169"/>
        <end position="255"/>
    </location>
</feature>
<feature type="compositionally biased region" description="Low complexity" evidence="1">
    <location>
        <begin position="210"/>
        <end position="220"/>
    </location>
</feature>
<dbReference type="EMBL" id="BOOJ01000029">
    <property type="protein sequence ID" value="GIH92732.1"/>
    <property type="molecule type" value="Genomic_DNA"/>
</dbReference>
<evidence type="ECO:0000313" key="3">
    <source>
        <dbReference type="EMBL" id="GIH92732.1"/>
    </source>
</evidence>
<evidence type="ECO:0000313" key="4">
    <source>
        <dbReference type="Proteomes" id="UP000619788"/>
    </source>
</evidence>
<dbReference type="PROSITE" id="PS51257">
    <property type="entry name" value="PROKAR_LIPOPROTEIN"/>
    <property type="match status" value="1"/>
</dbReference>